<evidence type="ECO:0000313" key="5">
    <source>
        <dbReference type="Proteomes" id="UP000270468"/>
    </source>
</evidence>
<organism evidence="4 5">
    <name type="scientific">Filibacter tadaridae</name>
    <dbReference type="NCBI Taxonomy" id="2483811"/>
    <lineage>
        <taxon>Bacteria</taxon>
        <taxon>Bacillati</taxon>
        <taxon>Bacillota</taxon>
        <taxon>Bacilli</taxon>
        <taxon>Bacillales</taxon>
        <taxon>Caryophanaceae</taxon>
        <taxon>Filibacter</taxon>
    </lineage>
</organism>
<dbReference type="AlphaFoldDB" id="A0A3P5X154"/>
<dbReference type="CDD" id="cd01449">
    <property type="entry name" value="TST_Repeat_2"/>
    <property type="match status" value="1"/>
</dbReference>
<gene>
    <name evidence="4" type="primary">sseA</name>
    <name evidence="4" type="ORF">FILTAD_01980</name>
</gene>
<keyword evidence="5" id="KW-1185">Reference proteome</keyword>
<evidence type="ECO:0000313" key="4">
    <source>
        <dbReference type="EMBL" id="VDC29095.1"/>
    </source>
</evidence>
<dbReference type="SUPFAM" id="SSF52821">
    <property type="entry name" value="Rhodanese/Cell cycle control phosphatase"/>
    <property type="match status" value="2"/>
</dbReference>
<name>A0A3P5X154_9BACL</name>
<dbReference type="InterPro" id="IPR001763">
    <property type="entry name" value="Rhodanese-like_dom"/>
</dbReference>
<dbReference type="PANTHER" id="PTHR11364">
    <property type="entry name" value="THIOSULFATE SULFERTANSFERASE"/>
    <property type="match status" value="1"/>
</dbReference>
<dbReference type="InterPro" id="IPR036873">
    <property type="entry name" value="Rhodanese-like_dom_sf"/>
</dbReference>
<keyword evidence="1 4" id="KW-0808">Transferase</keyword>
<dbReference type="Pfam" id="PF00581">
    <property type="entry name" value="Rhodanese"/>
    <property type="match status" value="2"/>
</dbReference>
<dbReference type="InterPro" id="IPR045078">
    <property type="entry name" value="TST/MPST-like"/>
</dbReference>
<evidence type="ECO:0000256" key="1">
    <source>
        <dbReference type="ARBA" id="ARBA00022679"/>
    </source>
</evidence>
<dbReference type="SMART" id="SM00450">
    <property type="entry name" value="RHOD"/>
    <property type="match status" value="2"/>
</dbReference>
<dbReference type="RefSeq" id="WP_124070618.1">
    <property type="nucleotide sequence ID" value="NZ_CBCRXF010000001.1"/>
</dbReference>
<keyword evidence="2" id="KW-0677">Repeat</keyword>
<dbReference type="PANTHER" id="PTHR11364:SF27">
    <property type="entry name" value="SULFURTRANSFERASE"/>
    <property type="match status" value="1"/>
</dbReference>
<sequence length="273" mass="30891">MTTVFISVNEIDMNDYKWIDTRFSLQNPHEGRRHYETSHMAGAVYWDLEHDLSDMTKQYGRHPMPEKDALKMLFSTSGLELEDCIVIYDDGGSPFAARAWWLLQYAGFTNAVIALEGYQEIKEMGFPVETDIPVPTSTSVSPNWNETLYATREFVEDTVEGKTASLLLDARSAERHRGDYEPIDPIAGRIPGALNFDWEQLKVNGQYRMDESVKHELNTIVNPTEEVTVYCGSGVTAAPLYAMLVHNGYDNVHLYVGSYSDWISKEGAEVEKG</sequence>
<dbReference type="GO" id="GO:0016784">
    <property type="term" value="F:3-mercaptopyruvate sulfurtransferase activity"/>
    <property type="evidence" value="ECO:0007669"/>
    <property type="project" value="UniProtKB-EC"/>
</dbReference>
<feature type="domain" description="Rhodanese" evidence="3">
    <location>
        <begin position="12"/>
        <end position="130"/>
    </location>
</feature>
<dbReference type="Proteomes" id="UP000270468">
    <property type="component" value="Unassembled WGS sequence"/>
</dbReference>
<dbReference type="GO" id="GO:0004792">
    <property type="term" value="F:thiosulfate-cyanide sulfurtransferase activity"/>
    <property type="evidence" value="ECO:0007669"/>
    <property type="project" value="TreeGrafter"/>
</dbReference>
<dbReference type="EC" id="2.8.1.2" evidence="4"/>
<reference evidence="4 5" key="1">
    <citation type="submission" date="2018-11" db="EMBL/GenBank/DDBJ databases">
        <authorList>
            <person name="Criscuolo A."/>
        </authorList>
    </citation>
    <scope>NUCLEOTIDE SEQUENCE [LARGE SCALE GENOMIC DNA]</scope>
    <source>
        <strain evidence="4">ATB-66</strain>
    </source>
</reference>
<dbReference type="PROSITE" id="PS50206">
    <property type="entry name" value="RHODANESE_3"/>
    <property type="match status" value="2"/>
</dbReference>
<dbReference type="Gene3D" id="3.40.250.10">
    <property type="entry name" value="Rhodanese-like domain"/>
    <property type="match status" value="2"/>
</dbReference>
<protein>
    <submittedName>
        <fullName evidence="4">3-mercaptopyruvate sulfurtransferase</fullName>
        <ecNumber evidence="4">2.8.1.2</ecNumber>
    </submittedName>
</protein>
<accession>A0A3P5X154</accession>
<dbReference type="OrthoDB" id="9770030at2"/>
<evidence type="ECO:0000259" key="3">
    <source>
        <dbReference type="PROSITE" id="PS50206"/>
    </source>
</evidence>
<dbReference type="EMBL" id="UXAV01000042">
    <property type="protein sequence ID" value="VDC29095.1"/>
    <property type="molecule type" value="Genomic_DNA"/>
</dbReference>
<proteinExistence type="predicted"/>
<feature type="domain" description="Rhodanese" evidence="3">
    <location>
        <begin position="166"/>
        <end position="271"/>
    </location>
</feature>
<keyword evidence="4" id="KW-0670">Pyruvate</keyword>
<evidence type="ECO:0000256" key="2">
    <source>
        <dbReference type="ARBA" id="ARBA00022737"/>
    </source>
</evidence>